<evidence type="ECO:0000256" key="1">
    <source>
        <dbReference type="ARBA" id="ARBA00022729"/>
    </source>
</evidence>
<name>A0A085BEJ4_9FLAO</name>
<dbReference type="eggNOG" id="COG0823">
    <property type="taxonomic scope" value="Bacteria"/>
</dbReference>
<feature type="domain" description="Secretion system C-terminal sorting" evidence="3">
    <location>
        <begin position="914"/>
        <end position="985"/>
    </location>
</feature>
<dbReference type="Pfam" id="PF18962">
    <property type="entry name" value="Por_Secre_tail"/>
    <property type="match status" value="1"/>
</dbReference>
<evidence type="ECO:0000256" key="2">
    <source>
        <dbReference type="SAM" id="SignalP"/>
    </source>
</evidence>
<gene>
    <name evidence="4" type="ORF">IO89_11655</name>
</gene>
<dbReference type="STRING" id="421072.SAMN04488097_0208"/>
<dbReference type="Proteomes" id="UP000028623">
    <property type="component" value="Unassembled WGS sequence"/>
</dbReference>
<dbReference type="AlphaFoldDB" id="A0A085BEJ4"/>
<reference evidence="4 5" key="1">
    <citation type="submission" date="2014-07" db="EMBL/GenBank/DDBJ databases">
        <title>Epilithonimonas lactis LMG 22401 Genome.</title>
        <authorList>
            <person name="Pipes S.E."/>
            <person name="Stropko S.J."/>
        </authorList>
    </citation>
    <scope>NUCLEOTIDE SEQUENCE [LARGE SCALE GENOMIC DNA]</scope>
    <source>
        <strain evidence="4 5">LMG 24401</strain>
    </source>
</reference>
<dbReference type="InterPro" id="IPR026444">
    <property type="entry name" value="Secre_tail"/>
</dbReference>
<evidence type="ECO:0000313" key="5">
    <source>
        <dbReference type="Proteomes" id="UP000028623"/>
    </source>
</evidence>
<feature type="chain" id="PRO_5001786823" description="Secretion system C-terminal sorting domain-containing protein" evidence="2">
    <location>
        <begin position="24"/>
        <end position="987"/>
    </location>
</feature>
<sequence>MKKFLLFVSFVVIILHPAQSITAKLNEINFQGSSMPYFTVKYKGQLIFTAENADTGRELWGYDLGSGKSKLIKDIFPNSNSGIDSDPFFNVLNDKLYFVGRTSFSNYRLFSTNGTEAGTEMVFTFPAELSYIDKVVMAGDKIFILANYQLWVSDGTSTGTKLLKTFGTYTSGSVDLRIFGNKIVTAIDDGINGKHAWISDGTTAGTFLLKKISATGSSIGNDFDIVVFNNKFYFYAYDTESALWESDGTVNGTKKFTNKVNGSFIQGFALGDNFVFGGRDSANGMEPWISDGTVDGTKLIKDVVPGVWGSIGINSKVVRYKNKIAFDIINNSGDFQIWETDGTFAGTKQIVITDATLTSPKLYKASTDSTELLITTANAGNNFWIYDDENGLSKIPNLIPTIYTEAANNFIDIDNFVYMTAVGQANGAEIFKINKQSREVSLVTDVNSSQSANPQGFIKNTNGLIVAADDGVFGNQFYKINPDTGEKTLIKILSNPLSGERATLSNKGLIKLGNDIYQKGTLGVNTPNGNYSLFAKTDGTAENTNFVKYPNNTFNSIGDIFENLNDEYLVFSANEPLKGTELYRIKKGSAEIELLKDISTNEGGGLYNVDSKTVIVNGFLYFIARENNLRTIWKTDGTPENTQSVISFIDNNFDGNPKILGSYDGKILISKSVYYQGIEYQSELYISDGTQSNTTLLKSQSSQYFNPESINDIGTQFKEEFYYTTKSGVFKTDGTAENTKTVYSANGISDFYRGYNRMTVCGDNLFIGFGSRESSYYDGTYDKIYELWRTDGNTNTNQVYKVQNQSGMDDYIKDLKCINNYVYFTKTNDSKIWRTNGNTTENVALSIDVIDEEPFNSDKNEFIGDLFLSDNKLLFTANTRKKGVELYSVTTELPVYLNVIDADTNSVQKLKLLLYPNPASDLVKIKDASAIKAESFAIYDYSGKVVSEGKYTGEDQGINISMLNKGIYVIQVKTKTGQSYAQKLIKN</sequence>
<organism evidence="4 5">
    <name type="scientific">Epilithonimonas lactis</name>
    <dbReference type="NCBI Taxonomy" id="421072"/>
    <lineage>
        <taxon>Bacteria</taxon>
        <taxon>Pseudomonadati</taxon>
        <taxon>Bacteroidota</taxon>
        <taxon>Flavobacteriia</taxon>
        <taxon>Flavobacteriales</taxon>
        <taxon>Weeksellaceae</taxon>
        <taxon>Chryseobacterium group</taxon>
        <taxon>Epilithonimonas</taxon>
    </lineage>
</organism>
<dbReference type="EMBL" id="JPLY01000004">
    <property type="protein sequence ID" value="KFC20889.1"/>
    <property type="molecule type" value="Genomic_DNA"/>
</dbReference>
<dbReference type="NCBIfam" id="TIGR04183">
    <property type="entry name" value="Por_Secre_tail"/>
    <property type="match status" value="1"/>
</dbReference>
<proteinExistence type="predicted"/>
<dbReference type="RefSeq" id="WP_034976497.1">
    <property type="nucleotide sequence ID" value="NZ_FOFI01000001.1"/>
</dbReference>
<keyword evidence="5" id="KW-1185">Reference proteome</keyword>
<keyword evidence="1 2" id="KW-0732">Signal</keyword>
<evidence type="ECO:0000313" key="4">
    <source>
        <dbReference type="EMBL" id="KFC20889.1"/>
    </source>
</evidence>
<feature type="signal peptide" evidence="2">
    <location>
        <begin position="1"/>
        <end position="23"/>
    </location>
</feature>
<protein>
    <recommendedName>
        <fullName evidence="3">Secretion system C-terminal sorting domain-containing protein</fullName>
    </recommendedName>
</protein>
<dbReference type="OrthoDB" id="951108at2"/>
<accession>A0A085BEJ4</accession>
<comment type="caution">
    <text evidence="4">The sequence shown here is derived from an EMBL/GenBank/DDBJ whole genome shotgun (WGS) entry which is preliminary data.</text>
</comment>
<evidence type="ECO:0000259" key="3">
    <source>
        <dbReference type="Pfam" id="PF18962"/>
    </source>
</evidence>